<dbReference type="CDD" id="cd05233">
    <property type="entry name" value="SDR_c"/>
    <property type="match status" value="1"/>
</dbReference>
<dbReference type="NCBIfam" id="NF005559">
    <property type="entry name" value="PRK07231.1"/>
    <property type="match status" value="1"/>
</dbReference>
<evidence type="ECO:0000313" key="4">
    <source>
        <dbReference type="Proteomes" id="UP000580910"/>
    </source>
</evidence>
<dbReference type="PRINTS" id="PR00080">
    <property type="entry name" value="SDRFAMILY"/>
</dbReference>
<evidence type="ECO:0000256" key="2">
    <source>
        <dbReference type="ARBA" id="ARBA00023002"/>
    </source>
</evidence>
<dbReference type="AlphaFoldDB" id="A0A7W3IZ47"/>
<reference evidence="3 4" key="1">
    <citation type="submission" date="2020-07" db="EMBL/GenBank/DDBJ databases">
        <title>Sequencing the genomes of 1000 actinobacteria strains.</title>
        <authorList>
            <person name="Klenk H.-P."/>
        </authorList>
    </citation>
    <scope>NUCLEOTIDE SEQUENCE [LARGE SCALE GENOMIC DNA]</scope>
    <source>
        <strain evidence="3 4">DSM 21349</strain>
    </source>
</reference>
<gene>
    <name evidence="3" type="ORF">FB382_001572</name>
</gene>
<proteinExistence type="inferred from homology"/>
<dbReference type="InterPro" id="IPR002347">
    <property type="entry name" value="SDR_fam"/>
</dbReference>
<accession>A0A7W3IZ47</accession>
<comment type="similarity">
    <text evidence="1">Belongs to the short-chain dehydrogenases/reductases (SDR) family.</text>
</comment>
<dbReference type="PRINTS" id="PR00081">
    <property type="entry name" value="GDHRDH"/>
</dbReference>
<dbReference type="PANTHER" id="PTHR24321:SF12">
    <property type="entry name" value="SHORT-CHAIN DEHYDROGENASE_REDUCTASE FAMILY, PUTATIVE (AFU_ORTHOLOGUE AFUA_5G14340)-RELATED"/>
    <property type="match status" value="1"/>
</dbReference>
<dbReference type="PANTHER" id="PTHR24321">
    <property type="entry name" value="DEHYDROGENASES, SHORT CHAIN"/>
    <property type="match status" value="1"/>
</dbReference>
<dbReference type="Gene3D" id="3.40.50.720">
    <property type="entry name" value="NAD(P)-binding Rossmann-like Domain"/>
    <property type="match status" value="1"/>
</dbReference>
<dbReference type="Pfam" id="PF13561">
    <property type="entry name" value="adh_short_C2"/>
    <property type="match status" value="1"/>
</dbReference>
<evidence type="ECO:0000313" key="3">
    <source>
        <dbReference type="EMBL" id="MBA8803281.1"/>
    </source>
</evidence>
<evidence type="ECO:0000256" key="1">
    <source>
        <dbReference type="ARBA" id="ARBA00006484"/>
    </source>
</evidence>
<protein>
    <submittedName>
        <fullName evidence="3">NAD(P)-dependent dehydrogenase (Short-subunit alcohol dehydrogenase family)</fullName>
    </submittedName>
</protein>
<keyword evidence="4" id="KW-1185">Reference proteome</keyword>
<dbReference type="InterPro" id="IPR036291">
    <property type="entry name" value="NAD(P)-bd_dom_sf"/>
</dbReference>
<dbReference type="Proteomes" id="UP000580910">
    <property type="component" value="Unassembled WGS sequence"/>
</dbReference>
<dbReference type="EMBL" id="JACGXA010000001">
    <property type="protein sequence ID" value="MBA8803281.1"/>
    <property type="molecule type" value="Genomic_DNA"/>
</dbReference>
<sequence>MGMLSGKVAMITGAADGIGRAAVTVFAREGALVLACDIDGAGAEAAAAAVRADGGQALASAMDVSDLSQVRVGVELALTSWGSLDVAFNNAGITGPMTSLVDYPDEWFERVVAVNVRGTWNCLREQIPAMLQSGSGAIVNASSGAGAVGAPGIGIYAATKHAILGLTKVAALENATAGVRVNAVLPGIIDTNQPRNLTHDIPGAMDAFKSAMPIGRLGRADEVAEAAAWLCSDRASLVTGVGVAVDGGYLAQ</sequence>
<dbReference type="InterPro" id="IPR020904">
    <property type="entry name" value="Sc_DH/Rdtase_CS"/>
</dbReference>
<comment type="caution">
    <text evidence="3">The sequence shown here is derived from an EMBL/GenBank/DDBJ whole genome shotgun (WGS) entry which is preliminary data.</text>
</comment>
<dbReference type="PROSITE" id="PS00061">
    <property type="entry name" value="ADH_SHORT"/>
    <property type="match status" value="1"/>
</dbReference>
<organism evidence="3 4">
    <name type="scientific">Nocardioides ginsengisegetis</name>
    <dbReference type="NCBI Taxonomy" id="661491"/>
    <lineage>
        <taxon>Bacteria</taxon>
        <taxon>Bacillati</taxon>
        <taxon>Actinomycetota</taxon>
        <taxon>Actinomycetes</taxon>
        <taxon>Propionibacteriales</taxon>
        <taxon>Nocardioidaceae</taxon>
        <taxon>Nocardioides</taxon>
    </lineage>
</organism>
<dbReference type="GO" id="GO:0016491">
    <property type="term" value="F:oxidoreductase activity"/>
    <property type="evidence" value="ECO:0007669"/>
    <property type="project" value="UniProtKB-KW"/>
</dbReference>
<dbReference type="SUPFAM" id="SSF51735">
    <property type="entry name" value="NAD(P)-binding Rossmann-fold domains"/>
    <property type="match status" value="1"/>
</dbReference>
<dbReference type="FunFam" id="3.40.50.720:FF:000084">
    <property type="entry name" value="Short-chain dehydrogenase reductase"/>
    <property type="match status" value="1"/>
</dbReference>
<keyword evidence="2" id="KW-0560">Oxidoreductase</keyword>
<name>A0A7W3IZ47_9ACTN</name>